<evidence type="ECO:0000256" key="1">
    <source>
        <dbReference type="ARBA" id="ARBA00022679"/>
    </source>
</evidence>
<sequence>MRALARLMPRGVDGENRLAVAAFRRVQQVRDLLGAGTRRRRRRPASTLPGWPPLPGDYVVGDATAPVAVCTLSDRLPLEALAALPGVAIAGRLVTVNLGIERLLTNTTANPNIRVLLLCGRDSPVFHTAQGLGALIANGVTPERRIIDARGHFPVLANVTTERIARFRRQIQLIDLVGVDDRARIAHEVAEAARRAARLDPLTEIEAETVETPRFTPLPAGGQRRPVGYDPKGFFIITIDPAAGEILCRHHWPDHAPGHEIRSHSAERVLLGLLRAELVTQLDHAAYLGAELTKAETALRLGLDYHQDRRLERR</sequence>
<keyword evidence="1" id="KW-0808">Transferase</keyword>
<evidence type="ECO:0000259" key="2">
    <source>
        <dbReference type="Pfam" id="PF14251"/>
    </source>
</evidence>
<name>A0ABR5VIX2_MARGR</name>
<keyword evidence="4" id="KW-1185">Reference proteome</keyword>
<dbReference type="RefSeq" id="WP_062272876.1">
    <property type="nucleotide sequence ID" value="NZ_LSYU01000031.1"/>
</dbReference>
<dbReference type="Pfam" id="PF04208">
    <property type="entry name" value="MtrA"/>
    <property type="match status" value="1"/>
</dbReference>
<reference evidence="3 4" key="1">
    <citation type="submission" date="2016-02" db="EMBL/GenBank/DDBJ databases">
        <title>Genome sequence of Marichromatium gracile YL-28, a purple sulfur bacterium.</title>
        <authorList>
            <person name="Zhao C."/>
            <person name="Hong X."/>
            <person name="Chen S."/>
            <person name="Yang S."/>
        </authorList>
    </citation>
    <scope>NUCLEOTIDE SEQUENCE [LARGE SCALE GENOMIC DNA]</scope>
    <source>
        <strain evidence="3 4">YL28</strain>
    </source>
</reference>
<dbReference type="Proteomes" id="UP000075766">
    <property type="component" value="Unassembled WGS sequence"/>
</dbReference>
<dbReference type="InterPro" id="IPR030688">
    <property type="entry name" value="MeTrfase_MtrA/MtxA"/>
</dbReference>
<dbReference type="Pfam" id="PF14251">
    <property type="entry name" value="PterinBD-DUF4346"/>
    <property type="match status" value="1"/>
</dbReference>
<dbReference type="InterPro" id="IPR025595">
    <property type="entry name" value="PterinBD-DUF4346"/>
</dbReference>
<evidence type="ECO:0000313" key="4">
    <source>
        <dbReference type="Proteomes" id="UP000075766"/>
    </source>
</evidence>
<accession>A0ABR5VIX2</accession>
<feature type="domain" description="DUF4346" evidence="2">
    <location>
        <begin position="230"/>
        <end position="308"/>
    </location>
</feature>
<comment type="caution">
    <text evidence="3">The sequence shown here is derived from an EMBL/GenBank/DDBJ whole genome shotgun (WGS) entry which is preliminary data.</text>
</comment>
<dbReference type="EMBL" id="LSYU01000031">
    <property type="protein sequence ID" value="KXX65670.1"/>
    <property type="molecule type" value="Genomic_DNA"/>
</dbReference>
<evidence type="ECO:0000313" key="3">
    <source>
        <dbReference type="EMBL" id="KXX65670.1"/>
    </source>
</evidence>
<proteinExistence type="predicted"/>
<protein>
    <recommendedName>
        <fullName evidence="2">DUF4346 domain-containing protein</fullName>
    </recommendedName>
</protein>
<gene>
    <name evidence="3" type="ORF">AY586_09320</name>
</gene>
<organism evidence="3 4">
    <name type="scientific">Marichromatium gracile</name>
    <name type="common">Chromatium gracile</name>
    <dbReference type="NCBI Taxonomy" id="1048"/>
    <lineage>
        <taxon>Bacteria</taxon>
        <taxon>Pseudomonadati</taxon>
        <taxon>Pseudomonadota</taxon>
        <taxon>Gammaproteobacteria</taxon>
        <taxon>Chromatiales</taxon>
        <taxon>Chromatiaceae</taxon>
        <taxon>Marichromatium</taxon>
    </lineage>
</organism>